<evidence type="ECO:0000313" key="2">
    <source>
        <dbReference type="Proteomes" id="UP000515145"/>
    </source>
</evidence>
<evidence type="ECO:0000259" key="1">
    <source>
        <dbReference type="Pfam" id="PF22938"/>
    </source>
</evidence>
<dbReference type="AlphaFoldDB" id="A0A6P7J7E4"/>
<dbReference type="Pfam" id="PF22938">
    <property type="entry name" value="Integrase_p58_C"/>
    <property type="match status" value="1"/>
</dbReference>
<dbReference type="InterPro" id="IPR013761">
    <property type="entry name" value="SAM/pointed_sf"/>
</dbReference>
<sequence>MDEFVKTKLNEWQLDTLLDTFKEQEVDEESFLLLDDAAMQHLIPKIGQRLKFQKHHKELLQAACSTKDQCLSEKNVETVASTTLLTVVLHPEFAIRQMLGGSLEGRSILSTLDEKQSITSKERKLLVRLLVSHLIEKHGEMPPSDTKIALAMALIYEFPCLKDDTGSSYGAWYTPGRKHRPATGFLEERLRNVRKRMRSLIRPRQQEPQEDHAVLTPDSLSSPQNIREMVAWLKANKYPVSEVEAKMKETSIHRSKWIRCNGSKTISEILREFPRLTDNPGMISQDFQQLHPEAAGQMFEKWPAIADKILKYAQREGKINVVPDDVTPGERALKALPNLLPPSLFKRGGKIVRPTTAESQRAFVNMQPVGTNIVEYLTNVENTFPHVLSLGHERVSQTFLVVEGHAIETDSLLEAVDLEVPQASTGFSPFELLYGWDVQGPLDLLRKTWESPVENGKGKEGSVVHFVLEMGECLAKYRDQAEMNLQQAQRAHKTWYDQQAWQRELQPGQKVLILLPSSTSKMLTKWQGPFEVTRRMSPVNYEVYHPDRKRKRQVYHVNLLKEWKTSSVTSKPVALAVGIPDLWEEAEMEEEETTKTDGTGT</sequence>
<dbReference type="Gene3D" id="1.10.150.50">
    <property type="entry name" value="Transcription Factor, Ets-1"/>
    <property type="match status" value="1"/>
</dbReference>
<dbReference type="Proteomes" id="UP000515145">
    <property type="component" value="Chromosome 10"/>
</dbReference>
<organism evidence="2 3">
    <name type="scientific">Parambassis ranga</name>
    <name type="common">Indian glassy fish</name>
    <dbReference type="NCBI Taxonomy" id="210632"/>
    <lineage>
        <taxon>Eukaryota</taxon>
        <taxon>Metazoa</taxon>
        <taxon>Chordata</taxon>
        <taxon>Craniata</taxon>
        <taxon>Vertebrata</taxon>
        <taxon>Euteleostomi</taxon>
        <taxon>Actinopterygii</taxon>
        <taxon>Neopterygii</taxon>
        <taxon>Teleostei</taxon>
        <taxon>Neoteleostei</taxon>
        <taxon>Acanthomorphata</taxon>
        <taxon>Ovalentaria</taxon>
        <taxon>Ambassidae</taxon>
        <taxon>Parambassis</taxon>
    </lineage>
</organism>
<dbReference type="RefSeq" id="XP_028272702.1">
    <property type="nucleotide sequence ID" value="XM_028416901.1"/>
</dbReference>
<protein>
    <submittedName>
        <fullName evidence="3">Uncharacterized protein LOC114442999</fullName>
    </submittedName>
</protein>
<dbReference type="InterPro" id="IPR054465">
    <property type="entry name" value="Integrase_p58-like_C"/>
</dbReference>
<keyword evidence="2" id="KW-1185">Reference proteome</keyword>
<reference evidence="3" key="1">
    <citation type="submission" date="2025-08" db="UniProtKB">
        <authorList>
            <consortium name="RefSeq"/>
        </authorList>
    </citation>
    <scope>IDENTIFICATION</scope>
</reference>
<dbReference type="OrthoDB" id="10000497at2759"/>
<dbReference type="InParanoid" id="A0A6P7J7E4"/>
<feature type="domain" description="Integrase p58-like C-terminal" evidence="1">
    <location>
        <begin position="528"/>
        <end position="561"/>
    </location>
</feature>
<dbReference type="PANTHER" id="PTHR31025">
    <property type="entry name" value="SI:CH211-196P9.1-RELATED"/>
    <property type="match status" value="1"/>
</dbReference>
<proteinExistence type="predicted"/>
<name>A0A6P7J7E4_9TELE</name>
<accession>A0A6P7J7E4</accession>
<dbReference type="GeneID" id="114442999"/>
<gene>
    <name evidence="3" type="primary">LOC114442999</name>
</gene>
<evidence type="ECO:0000313" key="3">
    <source>
        <dbReference type="RefSeq" id="XP_028272702.1"/>
    </source>
</evidence>
<dbReference type="PANTHER" id="PTHR31025:SF9">
    <property type="entry name" value="SI:DKEY-286J15.1"/>
    <property type="match status" value="1"/>
</dbReference>